<keyword evidence="4" id="KW-0539">Nucleus</keyword>
<dbReference type="EMBL" id="KN848083">
    <property type="protein sequence ID" value="KIX95176.1"/>
    <property type="molecule type" value="Genomic_DNA"/>
</dbReference>
<dbReference type="VEuPathDB" id="FungiDB:Z520_09092"/>
<evidence type="ECO:0000256" key="3">
    <source>
        <dbReference type="ARBA" id="ARBA00022552"/>
    </source>
</evidence>
<organism evidence="6 7">
    <name type="scientific">Fonsecaea multimorphosa CBS 102226</name>
    <dbReference type="NCBI Taxonomy" id="1442371"/>
    <lineage>
        <taxon>Eukaryota</taxon>
        <taxon>Fungi</taxon>
        <taxon>Dikarya</taxon>
        <taxon>Ascomycota</taxon>
        <taxon>Pezizomycotina</taxon>
        <taxon>Eurotiomycetes</taxon>
        <taxon>Chaetothyriomycetidae</taxon>
        <taxon>Chaetothyriales</taxon>
        <taxon>Herpotrichiellaceae</taxon>
        <taxon>Fonsecaea</taxon>
    </lineage>
</organism>
<protein>
    <submittedName>
        <fullName evidence="6">Uncharacterized protein</fullName>
    </submittedName>
</protein>
<dbReference type="GO" id="GO:0005634">
    <property type="term" value="C:nucleus"/>
    <property type="evidence" value="ECO:0007669"/>
    <property type="project" value="UniProtKB-SubCell"/>
</dbReference>
<evidence type="ECO:0000256" key="5">
    <source>
        <dbReference type="SAM" id="MobiDB-lite"/>
    </source>
</evidence>
<evidence type="ECO:0000313" key="6">
    <source>
        <dbReference type="EMBL" id="KIX95176.1"/>
    </source>
</evidence>
<dbReference type="Pfam" id="PF05997">
    <property type="entry name" value="Nop52"/>
    <property type="match status" value="1"/>
</dbReference>
<evidence type="ECO:0000256" key="4">
    <source>
        <dbReference type="ARBA" id="ARBA00023242"/>
    </source>
</evidence>
<dbReference type="PANTHER" id="PTHR13026:SF0">
    <property type="entry name" value="RIBOSOMAL RNA PROCESSING 1B"/>
    <property type="match status" value="1"/>
</dbReference>
<evidence type="ECO:0000313" key="7">
    <source>
        <dbReference type="Proteomes" id="UP000053411"/>
    </source>
</evidence>
<dbReference type="InterPro" id="IPR010301">
    <property type="entry name" value="RRP1"/>
</dbReference>
<dbReference type="OrthoDB" id="2019504at2759"/>
<dbReference type="Proteomes" id="UP000053411">
    <property type="component" value="Unassembled WGS sequence"/>
</dbReference>
<dbReference type="GO" id="GO:0006364">
    <property type="term" value="P:rRNA processing"/>
    <property type="evidence" value="ECO:0007669"/>
    <property type="project" value="UniProtKB-KW"/>
</dbReference>
<comment type="similarity">
    <text evidence="2">Belongs to the RRP1 family.</text>
</comment>
<proteinExistence type="inferred from homology"/>
<sequence length="310" mass="34284">MAQHAEASTIPSVKDLASSDCSELAFAPNQKQSHPIGFRPGPSTDSPNRVEASKRRACLNTIISFLNDQNTSSPVTLTESLQLWRGFYVALYMHDSKNALSVQRLAAELAATLRIMDEKDHESPAASAPGSDAQSHPWLDVWTTAFWETVCREWSSIDQWRMNKVLLLVRFFVRELFSLAFGWATNTDASASTSTPQSLVASQLQILENWPLSPRERKVPDGLRLHVLDVWVDELAGQFDAAQRDVAVAESEQQSDDGDAVADAQKVKTVLLDTAKAFMAPVEKLSKEALSRGVKVRAKEAIQLAEEKFS</sequence>
<dbReference type="RefSeq" id="XP_016629299.1">
    <property type="nucleotide sequence ID" value="XM_016779588.1"/>
</dbReference>
<comment type="subcellular location">
    <subcellularLocation>
        <location evidence="1">Nucleus</location>
    </subcellularLocation>
</comment>
<dbReference type="STRING" id="1442371.A0A0D2IDG1"/>
<accession>A0A0D2IDG1</accession>
<dbReference type="AlphaFoldDB" id="A0A0D2IDG1"/>
<name>A0A0D2IDG1_9EURO</name>
<dbReference type="GO" id="GO:0030688">
    <property type="term" value="C:preribosome, small subunit precursor"/>
    <property type="evidence" value="ECO:0007669"/>
    <property type="project" value="InterPro"/>
</dbReference>
<dbReference type="PANTHER" id="PTHR13026">
    <property type="entry name" value="NNP-1 PROTEIN NOVEL NUCLEAR PROTEIN 1 NOP52"/>
    <property type="match status" value="1"/>
</dbReference>
<keyword evidence="3" id="KW-0698">rRNA processing</keyword>
<keyword evidence="7" id="KW-1185">Reference proteome</keyword>
<evidence type="ECO:0000256" key="1">
    <source>
        <dbReference type="ARBA" id="ARBA00004123"/>
    </source>
</evidence>
<reference evidence="6 7" key="1">
    <citation type="submission" date="2015-01" db="EMBL/GenBank/DDBJ databases">
        <title>The Genome Sequence of Fonsecaea multimorphosa CBS 102226.</title>
        <authorList>
            <consortium name="The Broad Institute Genomics Platform"/>
            <person name="Cuomo C."/>
            <person name="de Hoog S."/>
            <person name="Gorbushina A."/>
            <person name="Stielow B."/>
            <person name="Teixiera M."/>
            <person name="Abouelleil A."/>
            <person name="Chapman S.B."/>
            <person name="Priest M."/>
            <person name="Young S.K."/>
            <person name="Wortman J."/>
            <person name="Nusbaum C."/>
            <person name="Birren B."/>
        </authorList>
    </citation>
    <scope>NUCLEOTIDE SEQUENCE [LARGE SCALE GENOMIC DNA]</scope>
    <source>
        <strain evidence="6 7">CBS 102226</strain>
    </source>
</reference>
<gene>
    <name evidence="6" type="ORF">Z520_09092</name>
</gene>
<dbReference type="GeneID" id="27714838"/>
<feature type="region of interest" description="Disordered" evidence="5">
    <location>
        <begin position="29"/>
        <end position="51"/>
    </location>
</feature>
<evidence type="ECO:0000256" key="2">
    <source>
        <dbReference type="ARBA" id="ARBA00006374"/>
    </source>
</evidence>